<comment type="cofactor">
    <cofactor evidence="1">
        <name>Mg(2+)</name>
        <dbReference type="ChEBI" id="CHEBI:18420"/>
    </cofactor>
</comment>
<accession>A0A5N5G9E4</accession>
<dbReference type="InterPro" id="IPR020084">
    <property type="entry name" value="NUDIX_hydrolase_CS"/>
</dbReference>
<dbReference type="Proteomes" id="UP000327157">
    <property type="component" value="Chromosome 17"/>
</dbReference>
<dbReference type="InterPro" id="IPR000086">
    <property type="entry name" value="NUDIX_hydrolase_dom"/>
</dbReference>
<proteinExistence type="inferred from homology"/>
<dbReference type="OrthoDB" id="2011998at2759"/>
<keyword evidence="5" id="KW-0460">Magnesium</keyword>
<comment type="caution">
    <text evidence="8">The sequence shown here is derived from an EMBL/GenBank/DDBJ whole genome shotgun (WGS) entry which is preliminary data.</text>
</comment>
<reference evidence="9" key="2">
    <citation type="submission" date="2019-10" db="EMBL/GenBank/DDBJ databases">
        <title>A de novo genome assembly of a pear dwarfing rootstock.</title>
        <authorList>
            <person name="Wang F."/>
            <person name="Wang J."/>
            <person name="Li S."/>
            <person name="Zhang Y."/>
            <person name="Fang M."/>
            <person name="Ma L."/>
            <person name="Zhao Y."/>
            <person name="Jiang S."/>
        </authorList>
    </citation>
    <scope>NUCLEOTIDE SEQUENCE [LARGE SCALE GENOMIC DNA]</scope>
</reference>
<gene>
    <name evidence="8" type="ORF">D8674_018084</name>
</gene>
<dbReference type="EMBL" id="SMOL01000487">
    <property type="protein sequence ID" value="KAB2610052.1"/>
    <property type="molecule type" value="Genomic_DNA"/>
</dbReference>
<dbReference type="GO" id="GO:0005737">
    <property type="term" value="C:cytoplasm"/>
    <property type="evidence" value="ECO:0007669"/>
    <property type="project" value="TreeGrafter"/>
</dbReference>
<keyword evidence="3" id="KW-0479">Metal-binding</keyword>
<dbReference type="PROSITE" id="PS51462">
    <property type="entry name" value="NUDIX"/>
    <property type="match status" value="1"/>
</dbReference>
<organism evidence="8 9">
    <name type="scientific">Pyrus ussuriensis x Pyrus communis</name>
    <dbReference type="NCBI Taxonomy" id="2448454"/>
    <lineage>
        <taxon>Eukaryota</taxon>
        <taxon>Viridiplantae</taxon>
        <taxon>Streptophyta</taxon>
        <taxon>Embryophyta</taxon>
        <taxon>Tracheophyta</taxon>
        <taxon>Spermatophyta</taxon>
        <taxon>Magnoliopsida</taxon>
        <taxon>eudicotyledons</taxon>
        <taxon>Gunneridae</taxon>
        <taxon>Pentapetalae</taxon>
        <taxon>rosids</taxon>
        <taxon>fabids</taxon>
        <taxon>Rosales</taxon>
        <taxon>Rosaceae</taxon>
        <taxon>Amygdaloideae</taxon>
        <taxon>Maleae</taxon>
        <taxon>Pyrus</taxon>
    </lineage>
</organism>
<evidence type="ECO:0000256" key="1">
    <source>
        <dbReference type="ARBA" id="ARBA00001946"/>
    </source>
</evidence>
<feature type="compositionally biased region" description="Basic and acidic residues" evidence="6">
    <location>
        <begin position="10"/>
        <end position="25"/>
    </location>
</feature>
<evidence type="ECO:0000259" key="7">
    <source>
        <dbReference type="PROSITE" id="PS51462"/>
    </source>
</evidence>
<dbReference type="PANTHER" id="PTHR12629:SF58">
    <property type="entry name" value="NUDIX HYDROLASE 12, MITOCHONDRIAL"/>
    <property type="match status" value="1"/>
</dbReference>
<feature type="region of interest" description="Disordered" evidence="6">
    <location>
        <begin position="1"/>
        <end position="25"/>
    </location>
</feature>
<evidence type="ECO:0000313" key="8">
    <source>
        <dbReference type="EMBL" id="KAB2610052.1"/>
    </source>
</evidence>
<evidence type="ECO:0000313" key="9">
    <source>
        <dbReference type="Proteomes" id="UP000327157"/>
    </source>
</evidence>
<dbReference type="GO" id="GO:0005634">
    <property type="term" value="C:nucleus"/>
    <property type="evidence" value="ECO:0007669"/>
    <property type="project" value="TreeGrafter"/>
</dbReference>
<evidence type="ECO:0000256" key="6">
    <source>
        <dbReference type="SAM" id="MobiDB-lite"/>
    </source>
</evidence>
<dbReference type="PANTHER" id="PTHR12629">
    <property type="entry name" value="DIPHOSPHOINOSITOL POLYPHOSPHATE PHOSPHOHYDROLASE"/>
    <property type="match status" value="1"/>
</dbReference>
<dbReference type="SUPFAM" id="SSF55811">
    <property type="entry name" value="Nudix"/>
    <property type="match status" value="1"/>
</dbReference>
<evidence type="ECO:0000256" key="4">
    <source>
        <dbReference type="ARBA" id="ARBA00022801"/>
    </source>
</evidence>
<sequence length="300" mass="34077">MEATTLPRQQRRDEKKKGDGGEMKEETPITVIKVVKCVKAFGENYEDDVESGDIENKIQVLMVSSPDRHGRVFPKGGWEDDETVLEAACREALEEAGVKGNLRETPLGVWEFRSKSREEMCNLSLEGGCRGYMFALEVTQELDTWPEHQNRDRKWLRIKEAFRVCRYEWTRKALEQFLRVMGGGLVLSVCDDNDNIDDEDGKVKVVEMMMGSEDEMKLGGELPPPDSTLQPPLSDVEHVMAECKIVSASASQLVISVDCHGTWLSRTRGGFPLMACRMHMTIDRTYMYIYMCARALPPIK</sequence>
<evidence type="ECO:0000256" key="2">
    <source>
        <dbReference type="ARBA" id="ARBA00005582"/>
    </source>
</evidence>
<dbReference type="Gene3D" id="3.90.79.10">
    <property type="entry name" value="Nucleoside Triphosphate Pyrophosphohydrolase"/>
    <property type="match status" value="1"/>
</dbReference>
<comment type="similarity">
    <text evidence="2">Belongs to the Nudix hydrolase family.</text>
</comment>
<name>A0A5N5G9E4_9ROSA</name>
<evidence type="ECO:0000256" key="3">
    <source>
        <dbReference type="ARBA" id="ARBA00022723"/>
    </source>
</evidence>
<keyword evidence="9" id="KW-1185">Reference proteome</keyword>
<feature type="domain" description="Nudix hydrolase" evidence="7">
    <location>
        <begin position="45"/>
        <end position="178"/>
    </location>
</feature>
<dbReference type="Pfam" id="PF00293">
    <property type="entry name" value="NUDIX"/>
    <property type="match status" value="1"/>
</dbReference>
<reference evidence="8 9" key="3">
    <citation type="submission" date="2019-11" db="EMBL/GenBank/DDBJ databases">
        <title>A de novo genome assembly of a pear dwarfing rootstock.</title>
        <authorList>
            <person name="Wang F."/>
            <person name="Wang J."/>
            <person name="Li S."/>
            <person name="Zhang Y."/>
            <person name="Fang M."/>
            <person name="Ma L."/>
            <person name="Zhao Y."/>
            <person name="Jiang S."/>
        </authorList>
    </citation>
    <scope>NUCLEOTIDE SEQUENCE [LARGE SCALE GENOMIC DNA]</scope>
    <source>
        <strain evidence="8">S2</strain>
        <tissue evidence="8">Leaf</tissue>
    </source>
</reference>
<keyword evidence="4 8" id="KW-0378">Hydrolase</keyword>
<dbReference type="CDD" id="cd04666">
    <property type="entry name" value="NUDIX_DIPP2_like_Nudt4"/>
    <property type="match status" value="1"/>
</dbReference>
<dbReference type="AlphaFoldDB" id="A0A5N5G9E4"/>
<dbReference type="InterPro" id="IPR015797">
    <property type="entry name" value="NUDIX_hydrolase-like_dom_sf"/>
</dbReference>
<dbReference type="GO" id="GO:0046872">
    <property type="term" value="F:metal ion binding"/>
    <property type="evidence" value="ECO:0007669"/>
    <property type="project" value="UniProtKB-KW"/>
</dbReference>
<dbReference type="GO" id="GO:0016462">
    <property type="term" value="F:pyrophosphatase activity"/>
    <property type="evidence" value="ECO:0007669"/>
    <property type="project" value="InterPro"/>
</dbReference>
<evidence type="ECO:0000256" key="5">
    <source>
        <dbReference type="ARBA" id="ARBA00022842"/>
    </source>
</evidence>
<dbReference type="InterPro" id="IPR047198">
    <property type="entry name" value="DDP-like_NUDIX"/>
</dbReference>
<dbReference type="PROSITE" id="PS00893">
    <property type="entry name" value="NUDIX_BOX"/>
    <property type="match status" value="1"/>
</dbReference>
<protein>
    <submittedName>
        <fullName evidence="8">Nudix hydrolase 13</fullName>
    </submittedName>
</protein>
<reference evidence="8 9" key="1">
    <citation type="submission" date="2019-09" db="EMBL/GenBank/DDBJ databases">
        <authorList>
            <person name="Ou C."/>
        </authorList>
    </citation>
    <scope>NUCLEOTIDE SEQUENCE [LARGE SCALE GENOMIC DNA]</scope>
    <source>
        <strain evidence="8">S2</strain>
        <tissue evidence="8">Leaf</tissue>
    </source>
</reference>